<feature type="compositionally biased region" description="Low complexity" evidence="8">
    <location>
        <begin position="336"/>
        <end position="395"/>
    </location>
</feature>
<dbReference type="SMART" id="SM00220">
    <property type="entry name" value="S_TKc"/>
    <property type="match status" value="1"/>
</dbReference>
<dbReference type="EMBL" id="JBHMDG010000015">
    <property type="protein sequence ID" value="MFB9314002.1"/>
    <property type="molecule type" value="Genomic_DNA"/>
</dbReference>
<name>A0ABV5KB92_9ACTN</name>
<keyword evidence="5 10" id="KW-0418">Kinase</keyword>
<keyword evidence="6 7" id="KW-0067">ATP-binding</keyword>
<organism evidence="10 11">
    <name type="scientific">Nocardioides plantarum</name>
    <dbReference type="NCBI Taxonomy" id="29299"/>
    <lineage>
        <taxon>Bacteria</taxon>
        <taxon>Bacillati</taxon>
        <taxon>Actinomycetota</taxon>
        <taxon>Actinomycetes</taxon>
        <taxon>Propionibacteriales</taxon>
        <taxon>Nocardioidaceae</taxon>
        <taxon>Nocardioides</taxon>
    </lineage>
</organism>
<feature type="compositionally biased region" description="Gly residues" evidence="8">
    <location>
        <begin position="421"/>
        <end position="432"/>
    </location>
</feature>
<dbReference type="PANTHER" id="PTHR43289">
    <property type="entry name" value="MITOGEN-ACTIVATED PROTEIN KINASE KINASE KINASE 20-RELATED"/>
    <property type="match status" value="1"/>
</dbReference>
<dbReference type="PROSITE" id="PS00107">
    <property type="entry name" value="PROTEIN_KINASE_ATP"/>
    <property type="match status" value="1"/>
</dbReference>
<feature type="binding site" evidence="7">
    <location>
        <position position="41"/>
    </location>
    <ligand>
        <name>ATP</name>
        <dbReference type="ChEBI" id="CHEBI:30616"/>
    </ligand>
</feature>
<proteinExistence type="predicted"/>
<dbReference type="CDD" id="cd14014">
    <property type="entry name" value="STKc_PknB_like"/>
    <property type="match status" value="1"/>
</dbReference>
<evidence type="ECO:0000256" key="6">
    <source>
        <dbReference type="ARBA" id="ARBA00022840"/>
    </source>
</evidence>
<gene>
    <name evidence="10" type="ORF">ACFFRI_13185</name>
</gene>
<keyword evidence="4 7" id="KW-0547">Nucleotide-binding</keyword>
<evidence type="ECO:0000256" key="5">
    <source>
        <dbReference type="ARBA" id="ARBA00022777"/>
    </source>
</evidence>
<evidence type="ECO:0000256" key="8">
    <source>
        <dbReference type="SAM" id="MobiDB-lite"/>
    </source>
</evidence>
<feature type="compositionally biased region" description="Basic and acidic residues" evidence="8">
    <location>
        <begin position="401"/>
        <end position="419"/>
    </location>
</feature>
<sequence>MTETPLRVGGRYDLAEVLGRGGMADVRRARDSVLGREVAIKLLRTTDELDRSRFDSEARLLALLSHENIVTVLDAGVDDGRAWLALELIDGDTLADRYRLGPLDATSLAALGAQVAAALQHAHRHGIVHRDVKPSNVLVDGTDRARLTDFGIARLVDDRSALTMTGHAVGTAAYIAPEQVSGEPVTTASDVYALGLLLLEGLTGRREYPGPPVEAALARLQRSPLVPVSLPTGWPSLIAAMTARRPEDRPTADAVAQRLQALGSVRAPQVAGPLSTASLPVLVPPPAPVGAERGSRRRPGWVLAGVAAAVALVVAGSALLLSGSPGESPVDSVVETTRPPTSAPAPVARTTTPVATSARASSTASSTTVPVVTDPDPTTPATPTRPTKPTTTKPKGPTKPKGSDKDTTGPKGPGKDKGKGPGKSPGKGPGRR</sequence>
<feature type="region of interest" description="Disordered" evidence="8">
    <location>
        <begin position="276"/>
        <end position="296"/>
    </location>
</feature>
<dbReference type="InterPro" id="IPR008271">
    <property type="entry name" value="Ser/Thr_kinase_AS"/>
</dbReference>
<evidence type="ECO:0000259" key="9">
    <source>
        <dbReference type="PROSITE" id="PS50011"/>
    </source>
</evidence>
<feature type="domain" description="Protein kinase" evidence="9">
    <location>
        <begin position="12"/>
        <end position="262"/>
    </location>
</feature>
<feature type="region of interest" description="Disordered" evidence="8">
    <location>
        <begin position="322"/>
        <end position="432"/>
    </location>
</feature>
<comment type="caution">
    <text evidence="10">The sequence shown here is derived from an EMBL/GenBank/DDBJ whole genome shotgun (WGS) entry which is preliminary data.</text>
</comment>
<protein>
    <recommendedName>
        <fullName evidence="1">non-specific serine/threonine protein kinase</fullName>
        <ecNumber evidence="1">2.7.11.1</ecNumber>
    </recommendedName>
</protein>
<dbReference type="PANTHER" id="PTHR43289:SF6">
    <property type="entry name" value="SERINE_THREONINE-PROTEIN KINASE NEKL-3"/>
    <property type="match status" value="1"/>
</dbReference>
<dbReference type="Proteomes" id="UP001589750">
    <property type="component" value="Unassembled WGS sequence"/>
</dbReference>
<dbReference type="PROSITE" id="PS50011">
    <property type="entry name" value="PROTEIN_KINASE_DOM"/>
    <property type="match status" value="1"/>
</dbReference>
<evidence type="ECO:0000256" key="7">
    <source>
        <dbReference type="PROSITE-ProRule" id="PRU10141"/>
    </source>
</evidence>
<dbReference type="InterPro" id="IPR017441">
    <property type="entry name" value="Protein_kinase_ATP_BS"/>
</dbReference>
<dbReference type="Gene3D" id="1.10.510.10">
    <property type="entry name" value="Transferase(Phosphotransferase) domain 1"/>
    <property type="match status" value="1"/>
</dbReference>
<dbReference type="RefSeq" id="WP_140007480.1">
    <property type="nucleotide sequence ID" value="NZ_JBHMDG010000015.1"/>
</dbReference>
<accession>A0ABV5KB92</accession>
<evidence type="ECO:0000256" key="3">
    <source>
        <dbReference type="ARBA" id="ARBA00022679"/>
    </source>
</evidence>
<dbReference type="PROSITE" id="PS00108">
    <property type="entry name" value="PROTEIN_KINASE_ST"/>
    <property type="match status" value="1"/>
</dbReference>
<evidence type="ECO:0000313" key="10">
    <source>
        <dbReference type="EMBL" id="MFB9314002.1"/>
    </source>
</evidence>
<evidence type="ECO:0000256" key="2">
    <source>
        <dbReference type="ARBA" id="ARBA00022527"/>
    </source>
</evidence>
<keyword evidence="3 10" id="KW-0808">Transferase</keyword>
<evidence type="ECO:0000256" key="1">
    <source>
        <dbReference type="ARBA" id="ARBA00012513"/>
    </source>
</evidence>
<dbReference type="EC" id="2.7.11.1" evidence="1"/>
<dbReference type="Gene3D" id="3.30.200.20">
    <property type="entry name" value="Phosphorylase Kinase, domain 1"/>
    <property type="match status" value="1"/>
</dbReference>
<dbReference type="GO" id="GO:0004674">
    <property type="term" value="F:protein serine/threonine kinase activity"/>
    <property type="evidence" value="ECO:0007669"/>
    <property type="project" value="UniProtKB-EC"/>
</dbReference>
<dbReference type="InterPro" id="IPR011009">
    <property type="entry name" value="Kinase-like_dom_sf"/>
</dbReference>
<evidence type="ECO:0000313" key="11">
    <source>
        <dbReference type="Proteomes" id="UP001589750"/>
    </source>
</evidence>
<reference evidence="10 11" key="1">
    <citation type="submission" date="2024-09" db="EMBL/GenBank/DDBJ databases">
        <authorList>
            <person name="Sun Q."/>
            <person name="Mori K."/>
        </authorList>
    </citation>
    <scope>NUCLEOTIDE SEQUENCE [LARGE SCALE GENOMIC DNA]</scope>
    <source>
        <strain evidence="10 11">JCM 9626</strain>
    </source>
</reference>
<keyword evidence="11" id="KW-1185">Reference proteome</keyword>
<dbReference type="InterPro" id="IPR000719">
    <property type="entry name" value="Prot_kinase_dom"/>
</dbReference>
<dbReference type="SUPFAM" id="SSF56112">
    <property type="entry name" value="Protein kinase-like (PK-like)"/>
    <property type="match status" value="1"/>
</dbReference>
<dbReference type="Pfam" id="PF00069">
    <property type="entry name" value="Pkinase"/>
    <property type="match status" value="1"/>
</dbReference>
<keyword evidence="2" id="KW-0723">Serine/threonine-protein kinase</keyword>
<evidence type="ECO:0000256" key="4">
    <source>
        <dbReference type="ARBA" id="ARBA00022741"/>
    </source>
</evidence>